<dbReference type="InterPro" id="IPR024671">
    <property type="entry name" value="Atg22-like"/>
</dbReference>
<dbReference type="OrthoDB" id="9768783at2"/>
<feature type="transmembrane region" description="Helical" evidence="6">
    <location>
        <begin position="275"/>
        <end position="296"/>
    </location>
</feature>
<name>A0A553JXG3_9ACTN</name>
<keyword evidence="3 6" id="KW-0812">Transmembrane</keyword>
<keyword evidence="5 6" id="KW-0472">Membrane</keyword>
<evidence type="ECO:0000256" key="3">
    <source>
        <dbReference type="ARBA" id="ARBA00022692"/>
    </source>
</evidence>
<dbReference type="PANTHER" id="PTHR23519">
    <property type="entry name" value="AUTOPHAGY-RELATED PROTEIN 22"/>
    <property type="match status" value="1"/>
</dbReference>
<feature type="domain" description="Major facilitator superfamily (MFS) profile" evidence="7">
    <location>
        <begin position="239"/>
        <end position="432"/>
    </location>
</feature>
<dbReference type="InterPro" id="IPR036259">
    <property type="entry name" value="MFS_trans_sf"/>
</dbReference>
<dbReference type="Proteomes" id="UP000317638">
    <property type="component" value="Unassembled WGS sequence"/>
</dbReference>
<evidence type="ECO:0000256" key="5">
    <source>
        <dbReference type="ARBA" id="ARBA00023136"/>
    </source>
</evidence>
<feature type="transmembrane region" description="Helical" evidence="6">
    <location>
        <begin position="184"/>
        <end position="204"/>
    </location>
</feature>
<dbReference type="PANTHER" id="PTHR23519:SF1">
    <property type="entry name" value="AUTOPHAGY-RELATED PROTEIN 22"/>
    <property type="match status" value="1"/>
</dbReference>
<dbReference type="InterPro" id="IPR050495">
    <property type="entry name" value="ATG22/LtaA_families"/>
</dbReference>
<feature type="transmembrane region" description="Helical" evidence="6">
    <location>
        <begin position="329"/>
        <end position="345"/>
    </location>
</feature>
<protein>
    <submittedName>
        <fullName evidence="8">MFS transporter</fullName>
    </submittedName>
</protein>
<evidence type="ECO:0000256" key="2">
    <source>
        <dbReference type="ARBA" id="ARBA00022448"/>
    </source>
</evidence>
<sequence>MTLGALPDTPAPKWKVFSWGLWDWGTQPFNTVITTFVFSVYITSSAFGTENQTSIALSISTGTAGLLIALLAPILGQGADRSGRRMFHLRWQTWLLAAISAALWFVAPEPSYLVLGLVLLAAGNLVGEIANVNYYAAIDKVSTPGTVGRISGLGWGLGYIGGIAILLLIIALRGSEFGADDVRFSMIVCGLWTLVFTIPIFVALRDEKVENPPPRRSLPECYRDLWRSLQRVYRDNPHTVYFLLASALFRDGLGGVFTFGAVLAAGTFGFEFSEVIIFGVAANLVAGVSTMAFGLLDDKLGPKRVILISLSFLVVLGLGVFFLHDQGKTVFWVLGLAMCIFVGPAQSASRSFLARAIPEGKSGEIFGLYATTGRAVSFLSSTFFGLFIVIGAEITGSQETQYFGILGVVVVLLAGLLVMIPVKEGGHSFSKQ</sequence>
<dbReference type="Gene3D" id="1.20.1250.20">
    <property type="entry name" value="MFS general substrate transporter like domains"/>
    <property type="match status" value="1"/>
</dbReference>
<dbReference type="Pfam" id="PF11700">
    <property type="entry name" value="ATG22"/>
    <property type="match status" value="1"/>
</dbReference>
<feature type="transmembrane region" description="Helical" evidence="6">
    <location>
        <begin position="150"/>
        <end position="172"/>
    </location>
</feature>
<evidence type="ECO:0000256" key="1">
    <source>
        <dbReference type="ARBA" id="ARBA00004651"/>
    </source>
</evidence>
<keyword evidence="4 6" id="KW-1133">Transmembrane helix</keyword>
<dbReference type="GO" id="GO:0022857">
    <property type="term" value="F:transmembrane transporter activity"/>
    <property type="evidence" value="ECO:0007669"/>
    <property type="project" value="InterPro"/>
</dbReference>
<dbReference type="SUPFAM" id="SSF103473">
    <property type="entry name" value="MFS general substrate transporter"/>
    <property type="match status" value="1"/>
</dbReference>
<feature type="transmembrane region" description="Helical" evidence="6">
    <location>
        <begin position="55"/>
        <end position="75"/>
    </location>
</feature>
<organism evidence="8 9">
    <name type="scientific">Tessaracoccus rhinocerotis</name>
    <dbReference type="NCBI Taxonomy" id="1689449"/>
    <lineage>
        <taxon>Bacteria</taxon>
        <taxon>Bacillati</taxon>
        <taxon>Actinomycetota</taxon>
        <taxon>Actinomycetes</taxon>
        <taxon>Propionibacteriales</taxon>
        <taxon>Propionibacteriaceae</taxon>
        <taxon>Tessaracoccus</taxon>
    </lineage>
</organism>
<dbReference type="EMBL" id="VKKG01000006">
    <property type="protein sequence ID" value="TRY17148.1"/>
    <property type="molecule type" value="Genomic_DNA"/>
</dbReference>
<comment type="caution">
    <text evidence="8">The sequence shown here is derived from an EMBL/GenBank/DDBJ whole genome shotgun (WGS) entry which is preliminary data.</text>
</comment>
<dbReference type="InterPro" id="IPR020846">
    <property type="entry name" value="MFS_dom"/>
</dbReference>
<proteinExistence type="predicted"/>
<evidence type="ECO:0000256" key="6">
    <source>
        <dbReference type="SAM" id="Phobius"/>
    </source>
</evidence>
<evidence type="ECO:0000256" key="4">
    <source>
        <dbReference type="ARBA" id="ARBA00022989"/>
    </source>
</evidence>
<keyword evidence="2" id="KW-0813">Transport</keyword>
<feature type="transmembrane region" description="Helical" evidence="6">
    <location>
        <begin position="240"/>
        <end position="263"/>
    </location>
</feature>
<evidence type="ECO:0000259" key="7">
    <source>
        <dbReference type="PROSITE" id="PS50850"/>
    </source>
</evidence>
<dbReference type="PROSITE" id="PS50850">
    <property type="entry name" value="MFS"/>
    <property type="match status" value="1"/>
</dbReference>
<feature type="transmembrane region" description="Helical" evidence="6">
    <location>
        <begin position="366"/>
        <end position="390"/>
    </location>
</feature>
<accession>A0A553JXG3</accession>
<evidence type="ECO:0000313" key="8">
    <source>
        <dbReference type="EMBL" id="TRY17148.1"/>
    </source>
</evidence>
<dbReference type="AlphaFoldDB" id="A0A553JXG3"/>
<evidence type="ECO:0000313" key="9">
    <source>
        <dbReference type="Proteomes" id="UP000317638"/>
    </source>
</evidence>
<feature type="transmembrane region" description="Helical" evidence="6">
    <location>
        <begin position="87"/>
        <end position="107"/>
    </location>
</feature>
<keyword evidence="9" id="KW-1185">Reference proteome</keyword>
<feature type="transmembrane region" description="Helical" evidence="6">
    <location>
        <begin position="113"/>
        <end position="138"/>
    </location>
</feature>
<reference evidence="8 9" key="1">
    <citation type="submission" date="2019-07" db="EMBL/GenBank/DDBJ databases">
        <authorList>
            <person name="Zhou L.-Y."/>
        </authorList>
    </citation>
    <scope>NUCLEOTIDE SEQUENCE [LARGE SCALE GENOMIC DNA]</scope>
    <source>
        <strain evidence="8 9">YIM 101269</strain>
    </source>
</reference>
<comment type="subcellular location">
    <subcellularLocation>
        <location evidence="1">Cell membrane</location>
        <topology evidence="1">Multi-pass membrane protein</topology>
    </subcellularLocation>
</comment>
<feature type="transmembrane region" description="Helical" evidence="6">
    <location>
        <begin position="305"/>
        <end position="323"/>
    </location>
</feature>
<gene>
    <name evidence="8" type="ORF">FOJ82_14550</name>
</gene>
<feature type="transmembrane region" description="Helical" evidence="6">
    <location>
        <begin position="402"/>
        <end position="422"/>
    </location>
</feature>
<dbReference type="GO" id="GO:0005886">
    <property type="term" value="C:plasma membrane"/>
    <property type="evidence" value="ECO:0007669"/>
    <property type="project" value="UniProtKB-SubCell"/>
</dbReference>